<dbReference type="GO" id="GO:0070941">
    <property type="term" value="P:eisosome assembly"/>
    <property type="evidence" value="ECO:0007669"/>
    <property type="project" value="TreeGrafter"/>
</dbReference>
<accession>A0A9P8TN28</accession>
<evidence type="ECO:0000313" key="4">
    <source>
        <dbReference type="Proteomes" id="UP000774326"/>
    </source>
</evidence>
<keyword evidence="4" id="KW-1185">Reference proteome</keyword>
<dbReference type="Proteomes" id="UP000774326">
    <property type="component" value="Unassembled WGS sequence"/>
</dbReference>
<dbReference type="InterPro" id="IPR024527">
    <property type="entry name" value="Eisosome1"/>
</dbReference>
<dbReference type="Pfam" id="PF12757">
    <property type="entry name" value="Eisosome1"/>
    <property type="match status" value="1"/>
</dbReference>
<evidence type="ECO:0000313" key="3">
    <source>
        <dbReference type="EMBL" id="KAH3684755.1"/>
    </source>
</evidence>
<dbReference type="OrthoDB" id="4070583at2759"/>
<feature type="compositionally biased region" description="Polar residues" evidence="2">
    <location>
        <begin position="760"/>
        <end position="770"/>
    </location>
</feature>
<organism evidence="3 4">
    <name type="scientific">Wickerhamomyces pijperi</name>
    <name type="common">Yeast</name>
    <name type="synonym">Pichia pijperi</name>
    <dbReference type="NCBI Taxonomy" id="599730"/>
    <lineage>
        <taxon>Eukaryota</taxon>
        <taxon>Fungi</taxon>
        <taxon>Dikarya</taxon>
        <taxon>Ascomycota</taxon>
        <taxon>Saccharomycotina</taxon>
        <taxon>Saccharomycetes</taxon>
        <taxon>Phaffomycetales</taxon>
        <taxon>Wickerhamomycetaceae</taxon>
        <taxon>Wickerhamomyces</taxon>
    </lineage>
</organism>
<proteinExistence type="inferred from homology"/>
<protein>
    <recommendedName>
        <fullName evidence="5">Eisosome protein 1</fullName>
    </recommendedName>
</protein>
<sequence>MSITSQQHSTRSSVYQTDLNKPLSQEAMYKAKLKYGIYEKPSQPTLGVPSSANASDTAALLAASSDLSIKPYQRDVAADAQTAALFAKAASITPYRREVSDDAHLASLSAVSKKSKISFVDSAKDSSASPSLSSSSAAASALKTKKSNASISTQATNNSYQKAAAASLSSKNSRGIGSLASENLASLYEFDAIRNGTIKNSTNLNLSKITEASKAKADEALNERWNPAFDSSRSGIITESKLTDEQLADFAGSAALAMKDYEAPVDPDLEAKSIYRNSLVDPKVLALASLNADSTLKSIDSGLTSRNLFLNPEFNKAALAIAQKKYEETSVNTGKVNLGGGLYMTPEELQTIAKQFVDPVLDTIDKQTTLQREQDAKDAAEKKAREDAYQKSKQAHIDAKAKAKKQKEDEKLQRRRELDEEKAKQVQAKKDLEDLKKEELAKQKEILVLKQTEETRKKEELLAKKQEEEERIAKEAKEAQDARDAELEESKKDRDEKLAPILAELQQETDKLNLLSEEKKGLEDIASSHLTKLTNAKQLLTTSEAEITHLEESFKTLQVDIENSTSEQEKLAKEAEAKKVEAELSQQKLKQVESEVLVKNLEIEKLKNETLEKKLVLQLKLEEEKIKALHEEKQIVETLPPHLKPKVETPEVKSTSTAVKKPVTTTAAAAAPVKEAKKVTPRPYSSLFDTVKSKLSSKSSIAATSAASNKSIVNASGAITPETGVSTSKKVESVKAEPEPTKSTTNKHDEELVDGGEIKQTFSGFTQGSNEEADDVSRSKGGYFKEEF</sequence>
<name>A0A9P8TN28_WICPI</name>
<reference evidence="3" key="1">
    <citation type="journal article" date="2021" name="Open Biol.">
        <title>Shared evolutionary footprints suggest mitochondrial oxidative damage underlies multiple complex I losses in fungi.</title>
        <authorList>
            <person name="Schikora-Tamarit M.A."/>
            <person name="Marcet-Houben M."/>
            <person name="Nosek J."/>
            <person name="Gabaldon T."/>
        </authorList>
    </citation>
    <scope>NUCLEOTIDE SEQUENCE</scope>
    <source>
        <strain evidence="3">CBS2887</strain>
    </source>
</reference>
<feature type="compositionally biased region" description="Basic and acidic residues" evidence="2">
    <location>
        <begin position="729"/>
        <end position="750"/>
    </location>
</feature>
<dbReference type="PANTHER" id="PTHR28298">
    <property type="entry name" value="EISOSOME PROTEIN 1"/>
    <property type="match status" value="1"/>
</dbReference>
<comment type="caution">
    <text evidence="3">The sequence shown here is derived from an EMBL/GenBank/DDBJ whole genome shotgun (WGS) entry which is preliminary data.</text>
</comment>
<feature type="region of interest" description="Disordered" evidence="2">
    <location>
        <begin position="698"/>
        <end position="788"/>
    </location>
</feature>
<gene>
    <name evidence="3" type="ORF">WICPIJ_004286</name>
</gene>
<reference evidence="3" key="2">
    <citation type="submission" date="2021-01" db="EMBL/GenBank/DDBJ databases">
        <authorList>
            <person name="Schikora-Tamarit M.A."/>
        </authorList>
    </citation>
    <scope>NUCLEOTIDE SEQUENCE</scope>
    <source>
        <strain evidence="3">CBS2887</strain>
    </source>
</reference>
<feature type="compositionally biased region" description="Basic and acidic residues" evidence="2">
    <location>
        <begin position="372"/>
        <end position="433"/>
    </location>
</feature>
<dbReference type="CDD" id="cd22249">
    <property type="entry name" value="UDM1_RNF168_RNF169-like"/>
    <property type="match status" value="1"/>
</dbReference>
<feature type="compositionally biased region" description="Basic and acidic residues" evidence="2">
    <location>
        <begin position="775"/>
        <end position="788"/>
    </location>
</feature>
<comment type="similarity">
    <text evidence="1">Belongs to the EIS1 family.</text>
</comment>
<evidence type="ECO:0000256" key="1">
    <source>
        <dbReference type="ARBA" id="ARBA00008528"/>
    </source>
</evidence>
<dbReference type="PANTHER" id="PTHR28298:SF1">
    <property type="entry name" value="EISOSOME PROTEIN 1"/>
    <property type="match status" value="1"/>
</dbReference>
<evidence type="ECO:0008006" key="5">
    <source>
        <dbReference type="Google" id="ProtNLM"/>
    </source>
</evidence>
<feature type="region of interest" description="Disordered" evidence="2">
    <location>
        <begin position="640"/>
        <end position="659"/>
    </location>
</feature>
<feature type="compositionally biased region" description="Low complexity" evidence="2">
    <location>
        <begin position="698"/>
        <end position="711"/>
    </location>
</feature>
<evidence type="ECO:0000256" key="2">
    <source>
        <dbReference type="SAM" id="MobiDB-lite"/>
    </source>
</evidence>
<feature type="region of interest" description="Disordered" evidence="2">
    <location>
        <begin position="457"/>
        <end position="498"/>
    </location>
</feature>
<feature type="region of interest" description="Disordered" evidence="2">
    <location>
        <begin position="368"/>
        <end position="433"/>
    </location>
</feature>
<dbReference type="EMBL" id="JAEUBG010002350">
    <property type="protein sequence ID" value="KAH3684755.1"/>
    <property type="molecule type" value="Genomic_DNA"/>
</dbReference>
<dbReference type="AlphaFoldDB" id="A0A9P8TN28"/>